<evidence type="ECO:0000256" key="1">
    <source>
        <dbReference type="ARBA" id="ARBA00022723"/>
    </source>
</evidence>
<dbReference type="HOGENOM" id="CLU_871169_0_0_6"/>
<dbReference type="Proteomes" id="UP000008555">
    <property type="component" value="Chromosome"/>
</dbReference>
<name>A9KD58_COXBN</name>
<dbReference type="KEGG" id="cbd:CBUD_1885"/>
<evidence type="ECO:0000313" key="2">
    <source>
        <dbReference type="EMBL" id="ABS76971.2"/>
    </source>
</evidence>
<dbReference type="GO" id="GO:0046872">
    <property type="term" value="F:metal ion binding"/>
    <property type="evidence" value="ECO:0007669"/>
    <property type="project" value="UniProtKB-KW"/>
</dbReference>
<dbReference type="PANTHER" id="PTHR34448">
    <property type="entry name" value="AMINOPEPTIDASE"/>
    <property type="match status" value="1"/>
</dbReference>
<accession>A9KD58</accession>
<dbReference type="EMBL" id="CP000733">
    <property type="protein sequence ID" value="ABS76971.2"/>
    <property type="molecule type" value="Genomic_DNA"/>
</dbReference>
<dbReference type="InterPro" id="IPR052170">
    <property type="entry name" value="M29_Exopeptidase"/>
</dbReference>
<protein>
    <recommendedName>
        <fullName evidence="4">Leucyl aminopeptidase (Aminopeptidase T)</fullName>
    </recommendedName>
</protein>
<organism evidence="2 3">
    <name type="scientific">Coxiella burnetii (strain Dugway 5J108-111)</name>
    <dbReference type="NCBI Taxonomy" id="434922"/>
    <lineage>
        <taxon>Bacteria</taxon>
        <taxon>Pseudomonadati</taxon>
        <taxon>Pseudomonadota</taxon>
        <taxon>Gammaproteobacteria</taxon>
        <taxon>Legionellales</taxon>
        <taxon>Coxiellaceae</taxon>
        <taxon>Coxiella</taxon>
    </lineage>
</organism>
<keyword evidence="1" id="KW-0479">Metal-binding</keyword>
<sequence length="338" mass="38839">MRKPCRGVASITMRGEQAKSTDNFLYYLLHHPKYRGRRVSIYFSSPYEKLAKKIIHADKDRLPPTQWIACNFDNTNLQDQLDAFYSSDVCVLLYDKLQSEESFERYTQRVRPFLDKTTDDILKNIFLVDIADYFDDIFRISPKRIQSLHQYLIETSNQSRVMRVQSELGSRITIDLTTCDPWTNLDGINYGEGMPSEIATHTEDINGTFVFTGLLLSPIPFGAKYGVIHEPVTFEIERGMIVGCKTAHSELLKDLEYYFQHAKTHRKIEEIGIGTNEGLPTLKGTTGVFEERHMGLHFGLGGKEDNSIHLDLVSADSQIYFDDKVIFNEKFLFSGDFK</sequence>
<dbReference type="PANTHER" id="PTHR34448:SF1">
    <property type="entry name" value="BLL6088 PROTEIN"/>
    <property type="match status" value="1"/>
</dbReference>
<dbReference type="AlphaFoldDB" id="A9KD58"/>
<evidence type="ECO:0000313" key="3">
    <source>
        <dbReference type="Proteomes" id="UP000008555"/>
    </source>
</evidence>
<reference evidence="2 3" key="1">
    <citation type="journal article" date="2009" name="Infect. Immun.">
        <title>Comparative genomics reveal extensive transposon-mediated genomic plasticity and diversity among potential effector proteins within the genus Coxiella.</title>
        <authorList>
            <person name="Beare P.A."/>
            <person name="Unsworth N."/>
            <person name="Andoh M."/>
            <person name="Voth D.E."/>
            <person name="Omsland A."/>
            <person name="Gilk S.D."/>
            <person name="Williams K.P."/>
            <person name="Sobral B.W."/>
            <person name="Kupko J.J.III."/>
            <person name="Porcella S.F."/>
            <person name="Samuel J.E."/>
            <person name="Heinzen R.A."/>
        </authorList>
    </citation>
    <scope>NUCLEOTIDE SEQUENCE [LARGE SCALE GENOMIC DNA]</scope>
    <source>
        <strain evidence="2 3">Dugway 5J108-111</strain>
    </source>
</reference>
<proteinExistence type="predicted"/>
<dbReference type="RefSeq" id="WP_011997305.1">
    <property type="nucleotide sequence ID" value="NC_009727.1"/>
</dbReference>
<gene>
    <name evidence="2" type="ordered locus">CBUD_1885</name>
</gene>
<dbReference type="SUPFAM" id="SSF144052">
    <property type="entry name" value="Thermophilic metalloprotease-like"/>
    <property type="match status" value="1"/>
</dbReference>
<evidence type="ECO:0008006" key="4">
    <source>
        <dbReference type="Google" id="ProtNLM"/>
    </source>
</evidence>